<dbReference type="PROSITE" id="PS51257">
    <property type="entry name" value="PROKAR_LIPOPROTEIN"/>
    <property type="match status" value="1"/>
</dbReference>
<dbReference type="RefSeq" id="WP_013192500.1">
    <property type="nucleotide sequence ID" value="NC_014248.1"/>
</dbReference>
<dbReference type="OrthoDB" id="468126at2"/>
<gene>
    <name evidence="1" type="ordered locus">Aazo_4016</name>
</gene>
<dbReference type="HOGENOM" id="CLU_134473_0_0_3"/>
<dbReference type="eggNOG" id="ENOG5032VA9">
    <property type="taxonomic scope" value="Bacteria"/>
</dbReference>
<reference evidence="1 2" key="1">
    <citation type="journal article" date="2010" name="PLoS ONE">
        <title>Genome erosion in a nitrogen-fixing vertically transmitted endosymbiotic multicellular cyanobacterium.</title>
        <authorList>
            <person name="Ran L."/>
            <person name="Larsson J."/>
            <person name="Vigil-Stenman T."/>
            <person name="Nylander J.A."/>
            <person name="Ininbergs K."/>
            <person name="Zheng W.W."/>
            <person name="Lapidus A."/>
            <person name="Lowry S."/>
            <person name="Haselkorn R."/>
            <person name="Bergman B."/>
        </authorList>
    </citation>
    <scope>NUCLEOTIDE SEQUENCE [LARGE SCALE GENOMIC DNA]</scope>
    <source>
        <strain evidence="1 2">0708</strain>
    </source>
</reference>
<evidence type="ECO:0000313" key="2">
    <source>
        <dbReference type="Proteomes" id="UP000001511"/>
    </source>
</evidence>
<organism evidence="1 2">
    <name type="scientific">Nostoc azollae (strain 0708)</name>
    <name type="common">Anabaena azollae (strain 0708)</name>
    <dbReference type="NCBI Taxonomy" id="551115"/>
    <lineage>
        <taxon>Bacteria</taxon>
        <taxon>Bacillati</taxon>
        <taxon>Cyanobacteriota</taxon>
        <taxon>Cyanophyceae</taxon>
        <taxon>Nostocales</taxon>
        <taxon>Nostocaceae</taxon>
        <taxon>Trichormus</taxon>
    </lineage>
</organism>
<evidence type="ECO:0000313" key="1">
    <source>
        <dbReference type="EMBL" id="ADI65488.1"/>
    </source>
</evidence>
<accession>D7E5C8</accession>
<dbReference type="KEGG" id="naz:Aazo_4016"/>
<dbReference type="AlphaFoldDB" id="D7E5C8"/>
<keyword evidence="2" id="KW-1185">Reference proteome</keyword>
<evidence type="ECO:0008006" key="3">
    <source>
        <dbReference type="Google" id="ProtNLM"/>
    </source>
</evidence>
<name>D7E5C8_NOSA0</name>
<dbReference type="EMBL" id="CP002059">
    <property type="protein sequence ID" value="ADI65488.1"/>
    <property type="molecule type" value="Genomic_DNA"/>
</dbReference>
<sequence length="134" mass="15514">MIRFVLTGILLLLMTACTSLALLPTYDLVEKGIMIQLEQTQQGLQQKVDLDFQKFDIKGVSITQQQPLNIGNLPAYHVQGTYDLIFKLPNQEISQLQKPFDIYLQIQREGKSWRLLLPEKNDRTPSIWHSYLIL</sequence>
<protein>
    <recommendedName>
        <fullName evidence="3">Lipoprotein</fullName>
    </recommendedName>
</protein>
<dbReference type="STRING" id="551115.Aazo_4016"/>
<dbReference type="Proteomes" id="UP000001511">
    <property type="component" value="Chromosome"/>
</dbReference>
<proteinExistence type="predicted"/>